<gene>
    <name evidence="1" type="ORF">QFC21_006440</name>
</gene>
<proteinExistence type="predicted"/>
<organism evidence="1 2">
    <name type="scientific">Naganishia friedmannii</name>
    <dbReference type="NCBI Taxonomy" id="89922"/>
    <lineage>
        <taxon>Eukaryota</taxon>
        <taxon>Fungi</taxon>
        <taxon>Dikarya</taxon>
        <taxon>Basidiomycota</taxon>
        <taxon>Agaricomycotina</taxon>
        <taxon>Tremellomycetes</taxon>
        <taxon>Filobasidiales</taxon>
        <taxon>Filobasidiaceae</taxon>
        <taxon>Naganishia</taxon>
    </lineage>
</organism>
<keyword evidence="2" id="KW-1185">Reference proteome</keyword>
<protein>
    <submittedName>
        <fullName evidence="1">Uncharacterized protein</fullName>
    </submittedName>
</protein>
<reference evidence="1" key="1">
    <citation type="submission" date="2023-04" db="EMBL/GenBank/DDBJ databases">
        <title>Draft Genome sequencing of Naganishia species isolated from polar environments using Oxford Nanopore Technology.</title>
        <authorList>
            <person name="Leo P."/>
            <person name="Venkateswaran K."/>
        </authorList>
    </citation>
    <scope>NUCLEOTIDE SEQUENCE</scope>
    <source>
        <strain evidence="1">MNA-CCFEE 5423</strain>
    </source>
</reference>
<name>A0ACC2V2R6_9TREE</name>
<dbReference type="EMBL" id="JASBWT010000031">
    <property type="protein sequence ID" value="KAJ9093410.1"/>
    <property type="molecule type" value="Genomic_DNA"/>
</dbReference>
<evidence type="ECO:0000313" key="2">
    <source>
        <dbReference type="Proteomes" id="UP001227268"/>
    </source>
</evidence>
<dbReference type="Proteomes" id="UP001227268">
    <property type="component" value="Unassembled WGS sequence"/>
</dbReference>
<evidence type="ECO:0000313" key="1">
    <source>
        <dbReference type="EMBL" id="KAJ9093410.1"/>
    </source>
</evidence>
<accession>A0ACC2V2R6</accession>
<comment type="caution">
    <text evidence="1">The sequence shown here is derived from an EMBL/GenBank/DDBJ whole genome shotgun (WGS) entry which is preliminary data.</text>
</comment>
<sequence>MASPLLERASAVSPTSSPVSPRYIPNFIFAEEDQPDSMMMGTATAVIATVPTSSGFTAYENIVSTFSPSSGTSYHPSASSSVPSTPSATTSAAAVPVAPTGPLPLSVPFPQPFDQSLSYSLTDSCVAFLATYLESEEMRGNGGTTTGVGRCGKPFGLLMSSSSGWATLTRNETLLTAALSQICYATSSVTTTTTDDDCSAYYRSLAVNVQKSGNCGTDLKRKNPVVLEALYDTETHAYCYAQAMSTTSTTPDDGYLYQLPVGIPLPSTFHPTCSSCSAKLVNLFTETILSTTITATTSSSNSTTAGQRFSYALVLEGALTNATMILKQACGSTFAGQITTMQAHVSSGAVPRLPGTYRRRSRSWSEALWSSPFILSGCVGVLVMVLRDLV</sequence>